<dbReference type="PANTHER" id="PTHR30137:SF6">
    <property type="entry name" value="LUCIFERASE-LIKE MONOOXYGENASE"/>
    <property type="match status" value="1"/>
</dbReference>
<sequence length="349" mass="39517">MKYSILNLVPIKKENGEKDAYLEMIDLAQAAEKWGYVRYWIAEHHNTKLFASSATQLLIEKTLANTKTIQVGSGGVMLPNHTPYIVAEQYGMLEKMYPGRVNLGLGRAPGTDAKTAMAIRKENFSRQEDFEADIEELISYFEDTNEVHAYPAAGVNVPIYILGSSTFSAHLAARLGLPYAFASHFAPAQLVDADQIYYQEFKPSRFLDKPYMIVGINAYVADTDKEAKYLATTFTQTALNIITGQDMSTLPKPVKSEDEIWNNYLKAQYVPHFGPVALKNENIIGNEKDAVQRMTDLTVIGNKKEAKEQIEYLRSKIKFDELMVNSYIYDEVAWLNSYRLFSEVVKEIN</sequence>
<dbReference type="Pfam" id="PF00296">
    <property type="entry name" value="Bac_luciferase"/>
    <property type="match status" value="1"/>
</dbReference>
<protein>
    <submittedName>
        <fullName evidence="3">LLM class flavin-dependent oxidoreductase</fullName>
    </submittedName>
</protein>
<comment type="similarity">
    <text evidence="1">To bacterial alkanal monooxygenase alpha and beta chains.</text>
</comment>
<dbReference type="AlphaFoldDB" id="A0A2T5Q1Q1"/>
<dbReference type="RefSeq" id="WP_107722056.1">
    <property type="nucleotide sequence ID" value="NZ_QAZN01000021.1"/>
</dbReference>
<dbReference type="InterPro" id="IPR050766">
    <property type="entry name" value="Bact_Lucif_Oxidored"/>
</dbReference>
<name>A0A2T5Q1Q1_LIMRT</name>
<feature type="domain" description="Luciferase-like" evidence="2">
    <location>
        <begin position="5"/>
        <end position="294"/>
    </location>
</feature>
<evidence type="ECO:0000259" key="2">
    <source>
        <dbReference type="Pfam" id="PF00296"/>
    </source>
</evidence>
<dbReference type="SUPFAM" id="SSF51679">
    <property type="entry name" value="Bacterial luciferase-like"/>
    <property type="match status" value="1"/>
</dbReference>
<dbReference type="Proteomes" id="UP000244083">
    <property type="component" value="Unassembled WGS sequence"/>
</dbReference>
<dbReference type="Gene3D" id="3.20.20.30">
    <property type="entry name" value="Luciferase-like domain"/>
    <property type="match status" value="1"/>
</dbReference>
<dbReference type="InterPro" id="IPR011251">
    <property type="entry name" value="Luciferase-like_dom"/>
</dbReference>
<dbReference type="InterPro" id="IPR036661">
    <property type="entry name" value="Luciferase-like_sf"/>
</dbReference>
<dbReference type="EMBL" id="QAZN01000021">
    <property type="protein sequence ID" value="PTV02168.1"/>
    <property type="molecule type" value="Genomic_DNA"/>
</dbReference>
<evidence type="ECO:0000313" key="3">
    <source>
        <dbReference type="EMBL" id="PTV02168.1"/>
    </source>
</evidence>
<comment type="caution">
    <text evidence="3">The sequence shown here is derived from an EMBL/GenBank/DDBJ whole genome shotgun (WGS) entry which is preliminary data.</text>
</comment>
<dbReference type="InterPro" id="IPR019949">
    <property type="entry name" value="CmoO-like"/>
</dbReference>
<reference evidence="4" key="1">
    <citation type="submission" date="2018-04" db="EMBL/GenBank/DDBJ databases">
        <title>Draft Genome Sequences of 10 Lactobacillus Species from 22 Commercial Probiotic Products.</title>
        <authorList>
            <person name="Gangiredla J."/>
            <person name="Barnaba T.J."/>
            <person name="Mammel M.K."/>
            <person name="Lacher D.W."/>
            <person name="Elkins C.A."/>
            <person name="Lampel K.A."/>
            <person name="Whitehouse C.A."/>
            <person name="Tartera C."/>
        </authorList>
    </citation>
    <scope>NUCLEOTIDE SEQUENCE [LARGE SCALE GENOMIC DNA]</scope>
    <source>
        <strain evidence="4">DS12_10</strain>
    </source>
</reference>
<accession>A0A2T5Q1Q1</accession>
<dbReference type="GO" id="GO:0005829">
    <property type="term" value="C:cytosol"/>
    <property type="evidence" value="ECO:0007669"/>
    <property type="project" value="TreeGrafter"/>
</dbReference>
<evidence type="ECO:0000256" key="1">
    <source>
        <dbReference type="ARBA" id="ARBA00007789"/>
    </source>
</evidence>
<proteinExistence type="predicted"/>
<dbReference type="GO" id="GO:0016705">
    <property type="term" value="F:oxidoreductase activity, acting on paired donors, with incorporation or reduction of molecular oxygen"/>
    <property type="evidence" value="ECO:0007669"/>
    <property type="project" value="InterPro"/>
</dbReference>
<dbReference type="PANTHER" id="PTHR30137">
    <property type="entry name" value="LUCIFERASE-LIKE MONOOXYGENASE"/>
    <property type="match status" value="1"/>
</dbReference>
<evidence type="ECO:0000313" key="4">
    <source>
        <dbReference type="Proteomes" id="UP000244083"/>
    </source>
</evidence>
<gene>
    <name evidence="3" type="ORF">DB325_09030</name>
</gene>
<dbReference type="NCBIfam" id="TIGR03558">
    <property type="entry name" value="oxido_grp_1"/>
    <property type="match status" value="1"/>
</dbReference>
<organism evidence="3 4">
    <name type="scientific">Limosilactobacillus reuteri</name>
    <name type="common">Lactobacillus reuteri</name>
    <dbReference type="NCBI Taxonomy" id="1598"/>
    <lineage>
        <taxon>Bacteria</taxon>
        <taxon>Bacillati</taxon>
        <taxon>Bacillota</taxon>
        <taxon>Bacilli</taxon>
        <taxon>Lactobacillales</taxon>
        <taxon>Lactobacillaceae</taxon>
        <taxon>Limosilactobacillus</taxon>
    </lineage>
</organism>